<dbReference type="EMBL" id="JACSNV010000001">
    <property type="protein sequence ID" value="MBM6876666.1"/>
    <property type="molecule type" value="Genomic_DNA"/>
</dbReference>
<evidence type="ECO:0000313" key="10">
    <source>
        <dbReference type="Proteomes" id="UP000729290"/>
    </source>
</evidence>
<evidence type="ECO:0000256" key="7">
    <source>
        <dbReference type="RuleBase" id="RU363032"/>
    </source>
</evidence>
<keyword evidence="4 7" id="KW-0812">Transmembrane</keyword>
<gene>
    <name evidence="9" type="ORF">H9X83_00620</name>
</gene>
<name>A0ABS2G5G0_9FIRM</name>
<keyword evidence="2 7" id="KW-0813">Transport</keyword>
<feature type="transmembrane region" description="Helical" evidence="7">
    <location>
        <begin position="67"/>
        <end position="86"/>
    </location>
</feature>
<evidence type="ECO:0000259" key="8">
    <source>
        <dbReference type="PROSITE" id="PS50928"/>
    </source>
</evidence>
<accession>A0ABS2G5G0</accession>
<dbReference type="PROSITE" id="PS50928">
    <property type="entry name" value="ABC_TM1"/>
    <property type="match status" value="1"/>
</dbReference>
<dbReference type="Proteomes" id="UP000729290">
    <property type="component" value="Unassembled WGS sequence"/>
</dbReference>
<feature type="domain" description="ABC transmembrane type-1" evidence="8">
    <location>
        <begin position="56"/>
        <end position="240"/>
    </location>
</feature>
<sequence>MNSITMNKKNRMKIWAVLFWLAVWQAASMWIGQEILLVSPAAALYRLFFLAREGSFWQSVAFSAVRILGGFFLALLAGILTGALAARYRNFRHLMAPLVMAMKSTPVASFVILALFWFSASGLSVFISFLIAFPLVYGNTWQSIVLTDQKLLEMGQVFHLSFWKKIRYLYFPQLYPNLQIASALGMGMCWKAGTAAEVIGVADGSIGERLYEAKAYLQMPDLFAWTITIIVVSIVLERLFLALLGWIERKNRGGVA</sequence>
<keyword evidence="3" id="KW-1003">Cell membrane</keyword>
<evidence type="ECO:0000313" key="9">
    <source>
        <dbReference type="EMBL" id="MBM6876666.1"/>
    </source>
</evidence>
<dbReference type="Pfam" id="PF00528">
    <property type="entry name" value="BPD_transp_1"/>
    <property type="match status" value="1"/>
</dbReference>
<comment type="subcellular location">
    <subcellularLocation>
        <location evidence="1 7">Cell membrane</location>
        <topology evidence="1 7">Multi-pass membrane protein</topology>
    </subcellularLocation>
</comment>
<dbReference type="InterPro" id="IPR035906">
    <property type="entry name" value="MetI-like_sf"/>
</dbReference>
<comment type="caution">
    <text evidence="9">The sequence shown here is derived from an EMBL/GenBank/DDBJ whole genome shotgun (WGS) entry which is preliminary data.</text>
</comment>
<dbReference type="SUPFAM" id="SSF161098">
    <property type="entry name" value="MetI-like"/>
    <property type="match status" value="1"/>
</dbReference>
<evidence type="ECO:0000256" key="2">
    <source>
        <dbReference type="ARBA" id="ARBA00022448"/>
    </source>
</evidence>
<dbReference type="CDD" id="cd06261">
    <property type="entry name" value="TM_PBP2"/>
    <property type="match status" value="1"/>
</dbReference>
<dbReference type="Gene3D" id="1.10.3720.10">
    <property type="entry name" value="MetI-like"/>
    <property type="match status" value="1"/>
</dbReference>
<keyword evidence="5 7" id="KW-1133">Transmembrane helix</keyword>
<feature type="transmembrane region" description="Helical" evidence="7">
    <location>
        <begin position="107"/>
        <end position="133"/>
    </location>
</feature>
<proteinExistence type="inferred from homology"/>
<feature type="transmembrane region" description="Helical" evidence="7">
    <location>
        <begin position="222"/>
        <end position="247"/>
    </location>
</feature>
<reference evidence="9 10" key="1">
    <citation type="journal article" date="2021" name="Sci. Rep.">
        <title>The distribution of antibiotic resistance genes in chicken gut microbiota commensals.</title>
        <authorList>
            <person name="Juricova H."/>
            <person name="Matiasovicova J."/>
            <person name="Kubasova T."/>
            <person name="Cejkova D."/>
            <person name="Rychlik I."/>
        </authorList>
    </citation>
    <scope>NUCLEOTIDE SEQUENCE [LARGE SCALE GENOMIC DNA]</scope>
    <source>
        <strain evidence="9 10">An431b</strain>
    </source>
</reference>
<dbReference type="PANTHER" id="PTHR30151:SF0">
    <property type="entry name" value="ABC TRANSPORTER PERMEASE PROTEIN MJ0413-RELATED"/>
    <property type="match status" value="1"/>
</dbReference>
<organism evidence="9 10">
    <name type="scientific">Anaerotignum lactatifermentans</name>
    <dbReference type="NCBI Taxonomy" id="160404"/>
    <lineage>
        <taxon>Bacteria</taxon>
        <taxon>Bacillati</taxon>
        <taxon>Bacillota</taxon>
        <taxon>Clostridia</taxon>
        <taxon>Lachnospirales</taxon>
        <taxon>Anaerotignaceae</taxon>
        <taxon>Anaerotignum</taxon>
    </lineage>
</organism>
<evidence type="ECO:0000256" key="1">
    <source>
        <dbReference type="ARBA" id="ARBA00004651"/>
    </source>
</evidence>
<evidence type="ECO:0000256" key="4">
    <source>
        <dbReference type="ARBA" id="ARBA00022692"/>
    </source>
</evidence>
<dbReference type="InterPro" id="IPR000515">
    <property type="entry name" value="MetI-like"/>
</dbReference>
<evidence type="ECO:0000256" key="3">
    <source>
        <dbReference type="ARBA" id="ARBA00022475"/>
    </source>
</evidence>
<comment type="similarity">
    <text evidence="7">Belongs to the binding-protein-dependent transport system permease family.</text>
</comment>
<protein>
    <submittedName>
        <fullName evidence="9">ABC transporter permease subunit</fullName>
    </submittedName>
</protein>
<evidence type="ECO:0000256" key="6">
    <source>
        <dbReference type="ARBA" id="ARBA00023136"/>
    </source>
</evidence>
<evidence type="ECO:0000256" key="5">
    <source>
        <dbReference type="ARBA" id="ARBA00022989"/>
    </source>
</evidence>
<keyword evidence="10" id="KW-1185">Reference proteome</keyword>
<keyword evidence="6 7" id="KW-0472">Membrane</keyword>
<dbReference type="PANTHER" id="PTHR30151">
    <property type="entry name" value="ALKANE SULFONATE ABC TRANSPORTER-RELATED, MEMBRANE SUBUNIT"/>
    <property type="match status" value="1"/>
</dbReference>